<protein>
    <recommendedName>
        <fullName evidence="7">MD-2-related lipid-recognition domain-containing protein</fullName>
    </recommendedName>
</protein>
<dbReference type="SMART" id="SM00737">
    <property type="entry name" value="ML"/>
    <property type="match status" value="1"/>
</dbReference>
<gene>
    <name evidence="8" type="ORF">PHYEVI_LOCUS9847</name>
</gene>
<evidence type="ECO:0000256" key="6">
    <source>
        <dbReference type="SAM" id="SignalP"/>
    </source>
</evidence>
<organism evidence="8 9">
    <name type="scientific">Phyllotreta striolata</name>
    <name type="common">Striped flea beetle</name>
    <name type="synonym">Crioceris striolata</name>
    <dbReference type="NCBI Taxonomy" id="444603"/>
    <lineage>
        <taxon>Eukaryota</taxon>
        <taxon>Metazoa</taxon>
        <taxon>Ecdysozoa</taxon>
        <taxon>Arthropoda</taxon>
        <taxon>Hexapoda</taxon>
        <taxon>Insecta</taxon>
        <taxon>Pterygota</taxon>
        <taxon>Neoptera</taxon>
        <taxon>Endopterygota</taxon>
        <taxon>Coleoptera</taxon>
        <taxon>Polyphaga</taxon>
        <taxon>Cucujiformia</taxon>
        <taxon>Chrysomeloidea</taxon>
        <taxon>Chrysomelidae</taxon>
        <taxon>Galerucinae</taxon>
        <taxon>Alticini</taxon>
        <taxon>Phyllotreta</taxon>
    </lineage>
</organism>
<dbReference type="GO" id="GO:0032367">
    <property type="term" value="P:intracellular cholesterol transport"/>
    <property type="evidence" value="ECO:0007669"/>
    <property type="project" value="InterPro"/>
</dbReference>
<evidence type="ECO:0000256" key="1">
    <source>
        <dbReference type="ARBA" id="ARBA00004613"/>
    </source>
</evidence>
<dbReference type="Proteomes" id="UP001153712">
    <property type="component" value="Chromosome 6"/>
</dbReference>
<dbReference type="InterPro" id="IPR003172">
    <property type="entry name" value="ML_dom"/>
</dbReference>
<feature type="chain" id="PRO_5040458469" description="MD-2-related lipid-recognition domain-containing protein" evidence="6">
    <location>
        <begin position="22"/>
        <end position="154"/>
    </location>
</feature>
<keyword evidence="4 6" id="KW-0732">Signal</keyword>
<feature type="signal peptide" evidence="6">
    <location>
        <begin position="1"/>
        <end position="21"/>
    </location>
</feature>
<dbReference type="InterPro" id="IPR014756">
    <property type="entry name" value="Ig_E-set"/>
</dbReference>
<dbReference type="Pfam" id="PF02221">
    <property type="entry name" value="E1_DerP2_DerF2"/>
    <property type="match status" value="1"/>
</dbReference>
<evidence type="ECO:0000313" key="9">
    <source>
        <dbReference type="Proteomes" id="UP001153712"/>
    </source>
</evidence>
<dbReference type="OrthoDB" id="4937502at2759"/>
<evidence type="ECO:0000256" key="4">
    <source>
        <dbReference type="ARBA" id="ARBA00022729"/>
    </source>
</evidence>
<dbReference type="GO" id="GO:0005576">
    <property type="term" value="C:extracellular region"/>
    <property type="evidence" value="ECO:0007669"/>
    <property type="project" value="UniProtKB-SubCell"/>
</dbReference>
<proteinExistence type="inferred from homology"/>
<keyword evidence="5" id="KW-1015">Disulfide bond</keyword>
<keyword evidence="3" id="KW-0964">Secreted</keyword>
<accession>A0A9P0E0A2</accession>
<dbReference type="PANTHER" id="PTHR11306:SF68">
    <property type="entry name" value="NPC INTRACELLULAR CHOLESTEROL TRANSPORTER 2"/>
    <property type="match status" value="1"/>
</dbReference>
<feature type="domain" description="MD-2-related lipid-recognition" evidence="7">
    <location>
        <begin position="26"/>
        <end position="148"/>
    </location>
</feature>
<dbReference type="GO" id="GO:0032934">
    <property type="term" value="F:sterol binding"/>
    <property type="evidence" value="ECO:0007669"/>
    <property type="project" value="InterPro"/>
</dbReference>
<dbReference type="AlphaFoldDB" id="A0A9P0E0A2"/>
<dbReference type="EMBL" id="OU900099">
    <property type="protein sequence ID" value="CAH1186723.1"/>
    <property type="molecule type" value="Genomic_DNA"/>
</dbReference>
<dbReference type="SUPFAM" id="SSF81296">
    <property type="entry name" value="E set domains"/>
    <property type="match status" value="1"/>
</dbReference>
<sequence>MPSKIILVCALFAACLSPFECSTAVIRDCGSVDGTAVKVDLAGCENQRYCPLVSGKNATLTATFQSKVESSSLKALVYGKLGPLKIKFNLPNSDACSSGVACPLKPNENYVYNLSIYVKRSYPKINVEIQFELRDANGKDVVCSIIPAVIVGSK</sequence>
<name>A0A9P0E0A2_PHYSR</name>
<reference evidence="8" key="1">
    <citation type="submission" date="2022-01" db="EMBL/GenBank/DDBJ databases">
        <authorList>
            <person name="King R."/>
        </authorList>
    </citation>
    <scope>NUCLEOTIDE SEQUENCE</scope>
</reference>
<keyword evidence="9" id="KW-1185">Reference proteome</keyword>
<evidence type="ECO:0000256" key="3">
    <source>
        <dbReference type="ARBA" id="ARBA00022525"/>
    </source>
</evidence>
<comment type="subcellular location">
    <subcellularLocation>
        <location evidence="1">Secreted</location>
    </subcellularLocation>
</comment>
<dbReference type="InterPro" id="IPR033916">
    <property type="entry name" value="ML_Npc2-like"/>
</dbReference>
<dbReference type="InterPro" id="IPR039670">
    <property type="entry name" value="NPC2-like"/>
</dbReference>
<evidence type="ECO:0000313" key="8">
    <source>
        <dbReference type="EMBL" id="CAH1186723.1"/>
    </source>
</evidence>
<evidence type="ECO:0000259" key="7">
    <source>
        <dbReference type="SMART" id="SM00737"/>
    </source>
</evidence>
<dbReference type="Gene3D" id="2.60.40.770">
    <property type="match status" value="1"/>
</dbReference>
<evidence type="ECO:0000256" key="2">
    <source>
        <dbReference type="ARBA" id="ARBA00006370"/>
    </source>
</evidence>
<dbReference type="CDD" id="cd00916">
    <property type="entry name" value="Npc2_like"/>
    <property type="match status" value="1"/>
</dbReference>
<comment type="similarity">
    <text evidence="2">Belongs to the NPC2 family.</text>
</comment>
<dbReference type="FunFam" id="2.60.40.770:FF:000001">
    <property type="entry name" value="NPC intracellular cholesterol transporter 2"/>
    <property type="match status" value="1"/>
</dbReference>
<evidence type="ECO:0000256" key="5">
    <source>
        <dbReference type="ARBA" id="ARBA00023157"/>
    </source>
</evidence>
<dbReference type="PROSITE" id="PS51257">
    <property type="entry name" value="PROKAR_LIPOPROTEIN"/>
    <property type="match status" value="1"/>
</dbReference>
<dbReference type="PANTHER" id="PTHR11306">
    <property type="entry name" value="NIEMANN PICK TYPE C2 PROTEIN NPC2-RELATED"/>
    <property type="match status" value="1"/>
</dbReference>